<feature type="transmembrane region" description="Helical" evidence="13">
    <location>
        <begin position="382"/>
        <end position="413"/>
    </location>
</feature>
<feature type="transmembrane region" description="Helical" evidence="13">
    <location>
        <begin position="206"/>
        <end position="223"/>
    </location>
</feature>
<feature type="transmembrane region" description="Helical" evidence="13">
    <location>
        <begin position="182"/>
        <end position="199"/>
    </location>
</feature>
<dbReference type="Pfam" id="PF00916">
    <property type="entry name" value="Sulfate_transp"/>
    <property type="match status" value="1"/>
</dbReference>
<evidence type="ECO:0000259" key="14">
    <source>
        <dbReference type="Pfam" id="PF00916"/>
    </source>
</evidence>
<comment type="similarity">
    <text evidence="2">Belongs to the beta-class carbonic anhydrase family.</text>
</comment>
<feature type="binding site" evidence="11">
    <location>
        <position position="587"/>
    </location>
    <ligand>
        <name>Zn(2+)</name>
        <dbReference type="ChEBI" id="CHEBI:29105"/>
    </ligand>
</feature>
<dbReference type="Pfam" id="PF00484">
    <property type="entry name" value="Pro_CA"/>
    <property type="match status" value="1"/>
</dbReference>
<feature type="transmembrane region" description="Helical" evidence="13">
    <location>
        <begin position="127"/>
        <end position="149"/>
    </location>
</feature>
<feature type="binding site" evidence="11">
    <location>
        <position position="589"/>
    </location>
    <ligand>
        <name>Zn(2+)</name>
        <dbReference type="ChEBI" id="CHEBI:29105"/>
    </ligand>
</feature>
<evidence type="ECO:0000256" key="8">
    <source>
        <dbReference type="ARBA" id="ARBA00023239"/>
    </source>
</evidence>
<comment type="function">
    <text evidence="9">Catalyzes the reversible hydration of carbon dioxide to form bicarbonate.</text>
</comment>
<dbReference type="InterPro" id="IPR001765">
    <property type="entry name" value="Carbonic_anhydrase"/>
</dbReference>
<feature type="transmembrane region" description="Helical" evidence="13">
    <location>
        <begin position="100"/>
        <end position="120"/>
    </location>
</feature>
<feature type="transmembrane region" description="Helical" evidence="13">
    <location>
        <begin position="250"/>
        <end position="275"/>
    </location>
</feature>
<dbReference type="InterPro" id="IPR036874">
    <property type="entry name" value="Carbonic_anhydrase_sf"/>
</dbReference>
<evidence type="ECO:0000256" key="3">
    <source>
        <dbReference type="ARBA" id="ARBA00012925"/>
    </source>
</evidence>
<dbReference type="InterPro" id="IPR015892">
    <property type="entry name" value="Carbonic_anhydrase_CS"/>
</dbReference>
<feature type="domain" description="SLC26A/SulP transporter" evidence="14">
    <location>
        <begin position="29"/>
        <end position="376"/>
    </location>
</feature>
<keyword evidence="8" id="KW-0456">Lyase</keyword>
<organism evidence="15 16">
    <name type="scientific">Arthrobacter globiformis</name>
    <dbReference type="NCBI Taxonomy" id="1665"/>
    <lineage>
        <taxon>Bacteria</taxon>
        <taxon>Bacillati</taxon>
        <taxon>Actinomycetota</taxon>
        <taxon>Actinomycetes</taxon>
        <taxon>Micrococcales</taxon>
        <taxon>Micrococcaceae</taxon>
        <taxon>Arthrobacter</taxon>
    </lineage>
</organism>
<evidence type="ECO:0000256" key="1">
    <source>
        <dbReference type="ARBA" id="ARBA00004141"/>
    </source>
</evidence>
<dbReference type="PANTHER" id="PTHR11814">
    <property type="entry name" value="SULFATE TRANSPORTER"/>
    <property type="match status" value="1"/>
</dbReference>
<reference evidence="15 16" key="1">
    <citation type="submission" date="2018-04" db="EMBL/GenBank/DDBJ databases">
        <title>Bacteria isolated from cave deposits of Manipur.</title>
        <authorList>
            <person name="Sahoo D."/>
            <person name="Sarangthem I."/>
            <person name="Nandeibam J."/>
        </authorList>
    </citation>
    <scope>NUCLEOTIDE SEQUENCE [LARGE SCALE GENOMIC DNA]</scope>
    <source>
        <strain evidence="16">mrc11</strain>
    </source>
</reference>
<feature type="region of interest" description="Disordered" evidence="12">
    <location>
        <begin position="660"/>
        <end position="685"/>
    </location>
</feature>
<evidence type="ECO:0000256" key="6">
    <source>
        <dbReference type="ARBA" id="ARBA00022989"/>
    </source>
</evidence>
<feature type="binding site" evidence="11">
    <location>
        <position position="645"/>
    </location>
    <ligand>
        <name>Zn(2+)</name>
        <dbReference type="ChEBI" id="CHEBI:29105"/>
    </ligand>
</feature>
<proteinExistence type="inferred from homology"/>
<dbReference type="SUPFAM" id="SSF53056">
    <property type="entry name" value="beta-carbonic anhydrase, cab"/>
    <property type="match status" value="1"/>
</dbReference>
<sequence>MPSPAATDPQPIHPGRSRIPVLARLTTGLRWDLPASLVVFLVAVPLSLGIAAASGAPVMAGLIAAAVGGIVAGTLGGSPLQVSGPAAGLTVIVAGLIEQFGWPVTCAITVAAGVLQVLLGMAKVGRVALAIAPVVVHAMLAGIGIIIVLQQLHVMLGSEAGEAALHNIVALPDSLAAVDPQAAFLGAVVIALLVAWKHMPAAVRRVPGPLVAVVAATLLSLPFNSDVDRITFDGSLLDALALPHLPQGEWTAIAVGVVTIALVASVESLLSAVAVDKMHHGERTNFNRELLGQGAANVTSGMLGGLPVTGVIVRSATNVEAGARTRKSAVLHGIWVLVFSLLLAGVIQLVPQAVLAGLLIMIGIRLVKVADFQTARVTGDLAVYAATLLTVVFVNLLAGVLIGLALAVLLVLWRVVRASIHAEPLGGTAEGRWRVVIDGSCTFLSLPRLSKVLAAVPPAAHVTVELDVDYLDHPVHDTLEAWRVRHVNNGGSVEIEETGTATLHAAVAGTPARGSSRSALRGGFAPWRSWQRDAAPLAAEAAGHVPAPVRSVLNGVDSYHRRHAHLLRPHVQELSTFQDPDTLFITCADSRLVPNLITSSGPGDLFTVRNVGNVVGSDRLEPSVEASLKFALDELSVTSVVVCGHSGCGAMTALLAGPAGAESDQKAPGQQLSGQSPEGQEERCPVESWLDHGRPSLESFHAGHPVQVAAEQAGYGAVDQLAMVNVAVQLERLEQHASLKDTVRSGDVHVTGLFYDIATARVLQITPTGISHLDPLPRAEELAGEASWPTVPAPV</sequence>
<evidence type="ECO:0000256" key="9">
    <source>
        <dbReference type="ARBA" id="ARBA00024993"/>
    </source>
</evidence>
<evidence type="ECO:0000256" key="4">
    <source>
        <dbReference type="ARBA" id="ARBA00022692"/>
    </source>
</evidence>
<dbReference type="EC" id="4.2.1.1" evidence="3"/>
<evidence type="ECO:0000256" key="7">
    <source>
        <dbReference type="ARBA" id="ARBA00023136"/>
    </source>
</evidence>
<keyword evidence="6 13" id="KW-1133">Transmembrane helix</keyword>
<dbReference type="RefSeq" id="WP_111902311.1">
    <property type="nucleotide sequence ID" value="NZ_QLNP01000017.1"/>
</dbReference>
<dbReference type="InterPro" id="IPR011547">
    <property type="entry name" value="SLC26A/SulP_dom"/>
</dbReference>
<comment type="subcellular location">
    <subcellularLocation>
        <location evidence="1">Membrane</location>
        <topology evidence="1">Multi-pass membrane protein</topology>
    </subcellularLocation>
</comment>
<keyword evidence="7 13" id="KW-0472">Membrane</keyword>
<dbReference type="PROSITE" id="PS00704">
    <property type="entry name" value="PROK_CO2_ANHYDRASE_1"/>
    <property type="match status" value="1"/>
</dbReference>
<evidence type="ECO:0000313" key="15">
    <source>
        <dbReference type="EMBL" id="RAM38934.1"/>
    </source>
</evidence>
<accession>A0A328HL78</accession>
<dbReference type="GO" id="GO:0015976">
    <property type="term" value="P:carbon utilization"/>
    <property type="evidence" value="ECO:0007669"/>
    <property type="project" value="InterPro"/>
</dbReference>
<dbReference type="GO" id="GO:0004089">
    <property type="term" value="F:carbonate dehydratase activity"/>
    <property type="evidence" value="ECO:0007669"/>
    <property type="project" value="UniProtKB-EC"/>
</dbReference>
<keyword evidence="5 11" id="KW-0862">Zinc</keyword>
<evidence type="ECO:0000256" key="5">
    <source>
        <dbReference type="ARBA" id="ARBA00022833"/>
    </source>
</evidence>
<keyword evidence="4 13" id="KW-0812">Transmembrane</keyword>
<dbReference type="GO" id="GO:0016020">
    <property type="term" value="C:membrane"/>
    <property type="evidence" value="ECO:0007669"/>
    <property type="project" value="UniProtKB-SubCell"/>
</dbReference>
<feature type="transmembrane region" description="Helical" evidence="13">
    <location>
        <begin position="60"/>
        <end position="80"/>
    </location>
</feature>
<dbReference type="GO" id="GO:0055085">
    <property type="term" value="P:transmembrane transport"/>
    <property type="evidence" value="ECO:0007669"/>
    <property type="project" value="InterPro"/>
</dbReference>
<protein>
    <recommendedName>
        <fullName evidence="3">carbonic anhydrase</fullName>
        <ecNumber evidence="3">4.2.1.1</ecNumber>
    </recommendedName>
</protein>
<dbReference type="InterPro" id="IPR001902">
    <property type="entry name" value="SLC26A/SulP_fam"/>
</dbReference>
<dbReference type="Proteomes" id="UP000249166">
    <property type="component" value="Unassembled WGS sequence"/>
</dbReference>
<comment type="caution">
    <text evidence="15">The sequence shown here is derived from an EMBL/GenBank/DDBJ whole genome shotgun (WGS) entry which is preliminary data.</text>
</comment>
<feature type="transmembrane region" description="Helical" evidence="13">
    <location>
        <begin position="33"/>
        <end position="53"/>
    </location>
</feature>
<evidence type="ECO:0000256" key="2">
    <source>
        <dbReference type="ARBA" id="ARBA00006217"/>
    </source>
</evidence>
<comment type="catalytic activity">
    <reaction evidence="10">
        <text>hydrogencarbonate + H(+) = CO2 + H2O</text>
        <dbReference type="Rhea" id="RHEA:10748"/>
        <dbReference type="ChEBI" id="CHEBI:15377"/>
        <dbReference type="ChEBI" id="CHEBI:15378"/>
        <dbReference type="ChEBI" id="CHEBI:16526"/>
        <dbReference type="ChEBI" id="CHEBI:17544"/>
        <dbReference type="EC" id="4.2.1.1"/>
    </reaction>
</comment>
<dbReference type="EMBL" id="QLNP01000017">
    <property type="protein sequence ID" value="RAM38934.1"/>
    <property type="molecule type" value="Genomic_DNA"/>
</dbReference>
<evidence type="ECO:0000256" key="10">
    <source>
        <dbReference type="ARBA" id="ARBA00048348"/>
    </source>
</evidence>
<dbReference type="Gene3D" id="3.40.1050.10">
    <property type="entry name" value="Carbonic anhydrase"/>
    <property type="match status" value="1"/>
</dbReference>
<comment type="cofactor">
    <cofactor evidence="11">
        <name>Zn(2+)</name>
        <dbReference type="ChEBI" id="CHEBI:29105"/>
    </cofactor>
    <text evidence="11">Binds 1 zinc ion per subunit.</text>
</comment>
<dbReference type="OrthoDB" id="9771198at2"/>
<evidence type="ECO:0000256" key="13">
    <source>
        <dbReference type="SAM" id="Phobius"/>
    </source>
</evidence>
<name>A0A328HL78_ARTGO</name>
<keyword evidence="11" id="KW-0479">Metal-binding</keyword>
<dbReference type="AlphaFoldDB" id="A0A328HL78"/>
<evidence type="ECO:0000256" key="12">
    <source>
        <dbReference type="SAM" id="MobiDB-lite"/>
    </source>
</evidence>
<evidence type="ECO:0000256" key="11">
    <source>
        <dbReference type="PIRSR" id="PIRSR601765-1"/>
    </source>
</evidence>
<dbReference type="SMART" id="SM00947">
    <property type="entry name" value="Pro_CA"/>
    <property type="match status" value="1"/>
</dbReference>
<dbReference type="GO" id="GO:0008270">
    <property type="term" value="F:zinc ion binding"/>
    <property type="evidence" value="ECO:0007669"/>
    <property type="project" value="InterPro"/>
</dbReference>
<feature type="transmembrane region" description="Helical" evidence="13">
    <location>
        <begin position="334"/>
        <end position="362"/>
    </location>
</feature>
<feature type="binding site" evidence="11">
    <location>
        <position position="648"/>
    </location>
    <ligand>
        <name>Zn(2+)</name>
        <dbReference type="ChEBI" id="CHEBI:29105"/>
    </ligand>
</feature>
<evidence type="ECO:0000313" key="16">
    <source>
        <dbReference type="Proteomes" id="UP000249166"/>
    </source>
</evidence>
<feature type="compositionally biased region" description="Polar residues" evidence="12">
    <location>
        <begin position="668"/>
        <end position="678"/>
    </location>
</feature>
<gene>
    <name evidence="15" type="ORF">DBZ45_01995</name>
</gene>